<sequence>MPGTGRIDSVLIGMPHDNYTRHAINLENALPYKRGPLGCCGFSVVNVSSPNTPGLRVHQQRDKLDTLLRAKLDGLVISNTTTTAGKLNQPTSNEIGGLAVAPAGMALDFAGHVSSYRAVATDKGVHALSSRGSTFSSDRTSFSKSPVLLTV</sequence>
<evidence type="ECO:0000313" key="2">
    <source>
        <dbReference type="Proteomes" id="UP000192578"/>
    </source>
</evidence>
<dbReference type="EMBL" id="MTYJ01000367">
    <property type="protein sequence ID" value="OWA54046.1"/>
    <property type="molecule type" value="Genomic_DNA"/>
</dbReference>
<name>A0A9X6NJR4_HYPEX</name>
<dbReference type="InterPro" id="IPR013785">
    <property type="entry name" value="Aldolase_TIM"/>
</dbReference>
<reference evidence="2" key="1">
    <citation type="submission" date="2017-01" db="EMBL/GenBank/DDBJ databases">
        <title>Comparative genomics of anhydrobiosis in the tardigrade Hypsibius dujardini.</title>
        <authorList>
            <person name="Yoshida Y."/>
            <person name="Koutsovoulos G."/>
            <person name="Laetsch D."/>
            <person name="Stevens L."/>
            <person name="Kumar S."/>
            <person name="Horikawa D."/>
            <person name="Ishino K."/>
            <person name="Komine S."/>
            <person name="Tomita M."/>
            <person name="Blaxter M."/>
            <person name="Arakawa K."/>
        </authorList>
    </citation>
    <scope>NUCLEOTIDE SEQUENCE [LARGE SCALE GENOMIC DNA]</scope>
    <source>
        <strain evidence="2">Z151</strain>
    </source>
</reference>
<organism evidence="1 2">
    <name type="scientific">Hypsibius exemplaris</name>
    <name type="common">Freshwater tardigrade</name>
    <dbReference type="NCBI Taxonomy" id="2072580"/>
    <lineage>
        <taxon>Eukaryota</taxon>
        <taxon>Metazoa</taxon>
        <taxon>Ecdysozoa</taxon>
        <taxon>Tardigrada</taxon>
        <taxon>Eutardigrada</taxon>
        <taxon>Parachela</taxon>
        <taxon>Hypsibioidea</taxon>
        <taxon>Hypsibiidae</taxon>
        <taxon>Hypsibius</taxon>
    </lineage>
</organism>
<protein>
    <submittedName>
        <fullName evidence="1">Uncharacterized protein</fullName>
    </submittedName>
</protein>
<evidence type="ECO:0000313" key="1">
    <source>
        <dbReference type="EMBL" id="OWA54046.1"/>
    </source>
</evidence>
<dbReference type="Proteomes" id="UP000192578">
    <property type="component" value="Unassembled WGS sequence"/>
</dbReference>
<proteinExistence type="predicted"/>
<accession>A0A9X6NJR4</accession>
<dbReference type="Gene3D" id="3.20.20.70">
    <property type="entry name" value="Aldolase class I"/>
    <property type="match status" value="1"/>
</dbReference>
<keyword evidence="2" id="KW-1185">Reference proteome</keyword>
<comment type="caution">
    <text evidence="1">The sequence shown here is derived from an EMBL/GenBank/DDBJ whole genome shotgun (WGS) entry which is preliminary data.</text>
</comment>
<dbReference type="AlphaFoldDB" id="A0A9X6NJR4"/>
<dbReference type="OrthoDB" id="14784at2759"/>
<gene>
    <name evidence="1" type="ORF">BV898_18468</name>
</gene>